<keyword evidence="7 8" id="KW-0472">Membrane</keyword>
<feature type="transmembrane region" description="Helical" evidence="8">
    <location>
        <begin position="116"/>
        <end position="142"/>
    </location>
</feature>
<feature type="transmembrane region" description="Helical" evidence="8">
    <location>
        <begin position="26"/>
        <end position="48"/>
    </location>
</feature>
<evidence type="ECO:0000313" key="9">
    <source>
        <dbReference type="EMBL" id="RID82915.1"/>
    </source>
</evidence>
<dbReference type="InterPro" id="IPR018385">
    <property type="entry name" value="C4_dicarb_anaerob_car-like"/>
</dbReference>
<evidence type="ECO:0000256" key="8">
    <source>
        <dbReference type="SAM" id="Phobius"/>
    </source>
</evidence>
<evidence type="ECO:0000313" key="10">
    <source>
        <dbReference type="Proteomes" id="UP000265816"/>
    </source>
</evidence>
<sequence>MFTILGTAVIIGAIYFLIKRKEARMVLFAAGLLMAIIAGKPMAAFTAFTERMSTPGLIEAILSVMGFAFVMKYTKCDQHLVKLVAGGLKKFNLILIPGATLATFAINIALPSAAGAAAAVGAILIPVLMGAGVSPAIAASAVMAGTFGSNLNVGSAHNPFIAEIAKVTAMDVVKVHAFAHVLSVVIIAISLTVIAKLLKETKGYEYIPEGEQDNSKLNLLYALMPVIPLVILVLGSTVFPKILMGVPAAMLIGVILTLIVTRSNPSEVTKSFFDGMGKAYGDIMGIIISAAVFVGGMNAIGLVEAFTDAMVSSPSVAKIAATFGPFLLAVITGSGDAATFAFNEAVTPFAEKFGVSQINMGSIALLGGALGRTMSPIAGAAIVCAGIAKVNPIELTKRNAPGIIIATIVSMFILL</sequence>
<feature type="transmembrane region" description="Helical" evidence="8">
    <location>
        <begin position="283"/>
        <end position="307"/>
    </location>
</feature>
<name>A0A398AZA8_9BACI</name>
<dbReference type="Proteomes" id="UP000265816">
    <property type="component" value="Unassembled WGS sequence"/>
</dbReference>
<dbReference type="NCBIfam" id="TIGR00771">
    <property type="entry name" value="DcuC"/>
    <property type="match status" value="1"/>
</dbReference>
<feature type="transmembrane region" description="Helical" evidence="8">
    <location>
        <begin position="319"/>
        <end position="342"/>
    </location>
</feature>
<feature type="transmembrane region" description="Helical" evidence="8">
    <location>
        <begin position="399"/>
        <end position="414"/>
    </location>
</feature>
<comment type="caution">
    <text evidence="9">The sequence shown here is derived from an EMBL/GenBank/DDBJ whole genome shotgun (WGS) entry which is preliminary data.</text>
</comment>
<dbReference type="GO" id="GO:0015556">
    <property type="term" value="F:C4-dicarboxylate transmembrane transporter activity"/>
    <property type="evidence" value="ECO:0007669"/>
    <property type="project" value="InterPro"/>
</dbReference>
<evidence type="ECO:0000256" key="3">
    <source>
        <dbReference type="ARBA" id="ARBA00022448"/>
    </source>
</evidence>
<evidence type="ECO:0000256" key="6">
    <source>
        <dbReference type="ARBA" id="ARBA00022989"/>
    </source>
</evidence>
<evidence type="ECO:0000256" key="5">
    <source>
        <dbReference type="ARBA" id="ARBA00022692"/>
    </source>
</evidence>
<dbReference type="OrthoDB" id="1674075at2"/>
<feature type="transmembrane region" description="Helical" evidence="8">
    <location>
        <begin position="242"/>
        <end position="263"/>
    </location>
</feature>
<reference evidence="9 10" key="1">
    <citation type="submission" date="2018-08" db="EMBL/GenBank/DDBJ databases">
        <title>Bacillus jemisoniae sp. nov., Bacillus chryseoplanitiae sp. nov., Bacillus resnikiae sp. nov., and Bacillus frankliniae sp. nov., isolated from Viking spacecraft and associated surfaces.</title>
        <authorList>
            <person name="Seuylemezian A."/>
            <person name="Vaishampayan P."/>
        </authorList>
    </citation>
    <scope>NUCLEOTIDE SEQUENCE [LARGE SCALE GENOMIC DNA]</scope>
    <source>
        <strain evidence="9 10">JJ-247</strain>
    </source>
</reference>
<gene>
    <name evidence="9" type="ORF">D1970_17640</name>
</gene>
<feature type="transmembrane region" description="Helical" evidence="8">
    <location>
        <begin position="362"/>
        <end position="387"/>
    </location>
</feature>
<dbReference type="AlphaFoldDB" id="A0A398AZA8"/>
<keyword evidence="4" id="KW-1003">Cell membrane</keyword>
<organism evidence="9 10">
    <name type="scientific">Mesobacillus zeae</name>
    <dbReference type="NCBI Taxonomy" id="1917180"/>
    <lineage>
        <taxon>Bacteria</taxon>
        <taxon>Bacillati</taxon>
        <taxon>Bacillota</taxon>
        <taxon>Bacilli</taxon>
        <taxon>Bacillales</taxon>
        <taxon>Bacillaceae</taxon>
        <taxon>Mesobacillus</taxon>
    </lineage>
</organism>
<feature type="transmembrane region" description="Helical" evidence="8">
    <location>
        <begin position="54"/>
        <end position="71"/>
    </location>
</feature>
<feature type="transmembrane region" description="Helical" evidence="8">
    <location>
        <begin position="91"/>
        <end position="110"/>
    </location>
</feature>
<dbReference type="RefSeq" id="WP_119114186.1">
    <property type="nucleotide sequence ID" value="NZ_CBCSEO010000027.1"/>
</dbReference>
<dbReference type="Pfam" id="PF03606">
    <property type="entry name" value="DcuC"/>
    <property type="match status" value="1"/>
</dbReference>
<evidence type="ECO:0000256" key="4">
    <source>
        <dbReference type="ARBA" id="ARBA00022475"/>
    </source>
</evidence>
<dbReference type="NCBIfam" id="NF037994">
    <property type="entry name" value="DcuC_1"/>
    <property type="match status" value="1"/>
</dbReference>
<dbReference type="GO" id="GO:0005886">
    <property type="term" value="C:plasma membrane"/>
    <property type="evidence" value="ECO:0007669"/>
    <property type="project" value="UniProtKB-SubCell"/>
</dbReference>
<dbReference type="PANTHER" id="PTHR42002">
    <property type="entry name" value="ANAEROBIC C4-DICARBOXYLATE TRANSPORTER DCUC-RELATED"/>
    <property type="match status" value="1"/>
</dbReference>
<accession>A0A398AZA8</accession>
<dbReference type="InterPro" id="IPR004669">
    <property type="entry name" value="C4_dicarb_anaerob_car"/>
</dbReference>
<evidence type="ECO:0000256" key="2">
    <source>
        <dbReference type="ARBA" id="ARBA00005275"/>
    </source>
</evidence>
<protein>
    <submittedName>
        <fullName evidence="9">C4-dicarboxylate ABC transporter</fullName>
    </submittedName>
</protein>
<feature type="transmembrane region" description="Helical" evidence="8">
    <location>
        <begin position="177"/>
        <end position="198"/>
    </location>
</feature>
<keyword evidence="6 8" id="KW-1133">Transmembrane helix</keyword>
<keyword evidence="5 8" id="KW-0812">Transmembrane</keyword>
<evidence type="ECO:0000256" key="1">
    <source>
        <dbReference type="ARBA" id="ARBA00004651"/>
    </source>
</evidence>
<keyword evidence="3" id="KW-0813">Transport</keyword>
<dbReference type="PANTHER" id="PTHR42002:SF2">
    <property type="entry name" value="ANAEROBIC C4-DICARBOXYLATE TRANSPORTER DCUC-RELATED"/>
    <property type="match status" value="1"/>
</dbReference>
<proteinExistence type="inferred from homology"/>
<keyword evidence="10" id="KW-1185">Reference proteome</keyword>
<feature type="transmembrane region" description="Helical" evidence="8">
    <location>
        <begin position="218"/>
        <end position="235"/>
    </location>
</feature>
<comment type="subcellular location">
    <subcellularLocation>
        <location evidence="1">Cell membrane</location>
        <topology evidence="1">Multi-pass membrane protein</topology>
    </subcellularLocation>
</comment>
<comment type="similarity">
    <text evidence="2">Belongs to the DcuC/DcuD transporter (TC 2.A.61) family.</text>
</comment>
<dbReference type="EMBL" id="QWVT01000030">
    <property type="protein sequence ID" value="RID82915.1"/>
    <property type="molecule type" value="Genomic_DNA"/>
</dbReference>
<evidence type="ECO:0000256" key="7">
    <source>
        <dbReference type="ARBA" id="ARBA00023136"/>
    </source>
</evidence>